<dbReference type="RefSeq" id="WP_344720386.1">
    <property type="nucleotide sequence ID" value="NZ_BAAAUS010000006.1"/>
</dbReference>
<keyword evidence="4" id="KW-1185">Reference proteome</keyword>
<proteinExistence type="predicted"/>
<feature type="region of interest" description="Disordered" evidence="1">
    <location>
        <begin position="74"/>
        <end position="117"/>
    </location>
</feature>
<keyword evidence="2" id="KW-1133">Transmembrane helix</keyword>
<keyword evidence="2" id="KW-0812">Transmembrane</keyword>
<evidence type="ECO:0000313" key="4">
    <source>
        <dbReference type="Proteomes" id="UP001597114"/>
    </source>
</evidence>
<comment type="caution">
    <text evidence="3">The sequence shown here is derived from an EMBL/GenBank/DDBJ whole genome shotgun (WGS) entry which is preliminary data.</text>
</comment>
<accession>A0ABW4EVU9</accession>
<name>A0ABW4EVU9_9PSEU</name>
<evidence type="ECO:0000256" key="1">
    <source>
        <dbReference type="SAM" id="MobiDB-lite"/>
    </source>
</evidence>
<evidence type="ECO:0008006" key="5">
    <source>
        <dbReference type="Google" id="ProtNLM"/>
    </source>
</evidence>
<evidence type="ECO:0000256" key="2">
    <source>
        <dbReference type="SAM" id="Phobius"/>
    </source>
</evidence>
<feature type="transmembrane region" description="Helical" evidence="2">
    <location>
        <begin position="123"/>
        <end position="141"/>
    </location>
</feature>
<reference evidence="4" key="1">
    <citation type="journal article" date="2019" name="Int. J. Syst. Evol. Microbiol.">
        <title>The Global Catalogue of Microorganisms (GCM) 10K type strain sequencing project: providing services to taxonomists for standard genome sequencing and annotation.</title>
        <authorList>
            <consortium name="The Broad Institute Genomics Platform"/>
            <consortium name="The Broad Institute Genome Sequencing Center for Infectious Disease"/>
            <person name="Wu L."/>
            <person name="Ma J."/>
        </authorList>
    </citation>
    <scope>NUCLEOTIDE SEQUENCE [LARGE SCALE GENOMIC DNA]</scope>
    <source>
        <strain evidence="4">CCM 7043</strain>
    </source>
</reference>
<gene>
    <name evidence="3" type="ORF">ACFSJD_12055</name>
</gene>
<dbReference type="EMBL" id="JBHUCO010000012">
    <property type="protein sequence ID" value="MFD1518229.1"/>
    <property type="molecule type" value="Genomic_DNA"/>
</dbReference>
<organism evidence="3 4">
    <name type="scientific">Pseudonocardia yunnanensis</name>
    <dbReference type="NCBI Taxonomy" id="58107"/>
    <lineage>
        <taxon>Bacteria</taxon>
        <taxon>Bacillati</taxon>
        <taxon>Actinomycetota</taxon>
        <taxon>Actinomycetes</taxon>
        <taxon>Pseudonocardiales</taxon>
        <taxon>Pseudonocardiaceae</taxon>
        <taxon>Pseudonocardia</taxon>
    </lineage>
</organism>
<evidence type="ECO:0000313" key="3">
    <source>
        <dbReference type="EMBL" id="MFD1518229.1"/>
    </source>
</evidence>
<dbReference type="Proteomes" id="UP001597114">
    <property type="component" value="Unassembled WGS sequence"/>
</dbReference>
<sequence>MTTPRPDLAQLADLDAGVLEPTQAAQVRAAAAAHPESAAVLHALAVTRGELAELPAPPVPPEFAARWAAALEAEAATDEPSPDVEVGPPRSSLDRRRPAPRRPWPPRAARRTTATRSSWRRPLAAVGAAALLSVLVLAGVLSSRPTPAPSIDRVNLAAVARSAIGSVDAGALADPARRAGCLRAAAPALAPDAPLVGGRQVTVGGRQAVLLVLVTGRLGSFDVVVVDSECGPGHGMLLKSIVIGG</sequence>
<keyword evidence="2" id="KW-0472">Membrane</keyword>
<protein>
    <recommendedName>
        <fullName evidence="5">Anti-sigma-M factor RsmA</fullName>
    </recommendedName>
</protein>